<name>A0A8J8NRY4_HALGN</name>
<evidence type="ECO:0000313" key="1">
    <source>
        <dbReference type="EMBL" id="TNV79993.1"/>
    </source>
</evidence>
<reference evidence="1" key="1">
    <citation type="submission" date="2019-06" db="EMBL/GenBank/DDBJ databases">
        <authorList>
            <person name="Zheng W."/>
        </authorList>
    </citation>
    <scope>NUCLEOTIDE SEQUENCE</scope>
    <source>
        <strain evidence="1">QDHG01</strain>
    </source>
</reference>
<gene>
    <name evidence="1" type="ORF">FGO68_gene7951</name>
</gene>
<protein>
    <submittedName>
        <fullName evidence="1">Uncharacterized protein</fullName>
    </submittedName>
</protein>
<dbReference type="Proteomes" id="UP000785679">
    <property type="component" value="Unassembled WGS sequence"/>
</dbReference>
<comment type="caution">
    <text evidence="1">The sequence shown here is derived from an EMBL/GenBank/DDBJ whole genome shotgun (WGS) entry which is preliminary data.</text>
</comment>
<organism evidence="1 2">
    <name type="scientific">Halteria grandinella</name>
    <dbReference type="NCBI Taxonomy" id="5974"/>
    <lineage>
        <taxon>Eukaryota</taxon>
        <taxon>Sar</taxon>
        <taxon>Alveolata</taxon>
        <taxon>Ciliophora</taxon>
        <taxon>Intramacronucleata</taxon>
        <taxon>Spirotrichea</taxon>
        <taxon>Stichotrichia</taxon>
        <taxon>Sporadotrichida</taxon>
        <taxon>Halteriidae</taxon>
        <taxon>Halteria</taxon>
    </lineage>
</organism>
<dbReference type="AlphaFoldDB" id="A0A8J8NRY4"/>
<keyword evidence="2" id="KW-1185">Reference proteome</keyword>
<dbReference type="EMBL" id="RRYP01008128">
    <property type="protein sequence ID" value="TNV79993.1"/>
    <property type="molecule type" value="Genomic_DNA"/>
</dbReference>
<evidence type="ECO:0000313" key="2">
    <source>
        <dbReference type="Proteomes" id="UP000785679"/>
    </source>
</evidence>
<sequence>MKSSASFHRYSCQAAINGGTSQSLSIGVRTRVVHAYFLSRLVLGSKEMCKSAPSLPSPFILKWRGCVPENKELAQLSYQMNRTSPSRLMLFFQISNFVISGRSLRH</sequence>
<accession>A0A8J8NRY4</accession>
<proteinExistence type="predicted"/>